<dbReference type="Proteomes" id="UP001160148">
    <property type="component" value="Unassembled WGS sequence"/>
</dbReference>
<sequence>MKETERTERKTRKKKIDVIPGRSVTSTNEDIPDKLKPMNQPSTSRGISSDYSVDDSEEDQNILSSSSDEDEENVVCSNVVKKAKCGTDHYSLLKKCYLYLKCVLLFFLRRYFSC</sequence>
<evidence type="ECO:0000313" key="3">
    <source>
        <dbReference type="Proteomes" id="UP001160148"/>
    </source>
</evidence>
<comment type="caution">
    <text evidence="2">The sequence shown here is derived from an EMBL/GenBank/DDBJ whole genome shotgun (WGS) entry which is preliminary data.</text>
</comment>
<evidence type="ECO:0000313" key="2">
    <source>
        <dbReference type="EMBL" id="CAI6358014.1"/>
    </source>
</evidence>
<dbReference type="AlphaFoldDB" id="A0AAV0WQU3"/>
<name>A0AAV0WQU3_9HEMI</name>
<feature type="region of interest" description="Disordered" evidence="1">
    <location>
        <begin position="1"/>
        <end position="71"/>
    </location>
</feature>
<protein>
    <submittedName>
        <fullName evidence="2">Uncharacterized protein</fullName>
    </submittedName>
</protein>
<reference evidence="2 3" key="1">
    <citation type="submission" date="2023-01" db="EMBL/GenBank/DDBJ databases">
        <authorList>
            <person name="Whitehead M."/>
        </authorList>
    </citation>
    <scope>NUCLEOTIDE SEQUENCE [LARGE SCALE GENOMIC DNA]</scope>
</reference>
<keyword evidence="3" id="KW-1185">Reference proteome</keyword>
<dbReference type="EMBL" id="CARXXK010000002">
    <property type="protein sequence ID" value="CAI6358014.1"/>
    <property type="molecule type" value="Genomic_DNA"/>
</dbReference>
<accession>A0AAV0WQU3</accession>
<organism evidence="2 3">
    <name type="scientific">Macrosiphum euphorbiae</name>
    <name type="common">potato aphid</name>
    <dbReference type="NCBI Taxonomy" id="13131"/>
    <lineage>
        <taxon>Eukaryota</taxon>
        <taxon>Metazoa</taxon>
        <taxon>Ecdysozoa</taxon>
        <taxon>Arthropoda</taxon>
        <taxon>Hexapoda</taxon>
        <taxon>Insecta</taxon>
        <taxon>Pterygota</taxon>
        <taxon>Neoptera</taxon>
        <taxon>Paraneoptera</taxon>
        <taxon>Hemiptera</taxon>
        <taxon>Sternorrhyncha</taxon>
        <taxon>Aphidomorpha</taxon>
        <taxon>Aphidoidea</taxon>
        <taxon>Aphididae</taxon>
        <taxon>Macrosiphini</taxon>
        <taxon>Macrosiphum</taxon>
    </lineage>
</organism>
<gene>
    <name evidence="2" type="ORF">MEUPH1_LOCUS13574</name>
</gene>
<proteinExistence type="predicted"/>
<evidence type="ECO:0000256" key="1">
    <source>
        <dbReference type="SAM" id="MobiDB-lite"/>
    </source>
</evidence>